<feature type="transmembrane region" description="Helical" evidence="1">
    <location>
        <begin position="59"/>
        <end position="76"/>
    </location>
</feature>
<dbReference type="AlphaFoldDB" id="A0A382RBP2"/>
<feature type="non-terminal residue" evidence="2">
    <location>
        <position position="184"/>
    </location>
</feature>
<feature type="transmembrane region" description="Helical" evidence="1">
    <location>
        <begin position="88"/>
        <end position="109"/>
    </location>
</feature>
<gene>
    <name evidence="2" type="ORF">METZ01_LOCUS347496</name>
</gene>
<sequence length="184" mass="21067">MEDIGTYYIRMLTNIALYNGQTIGISIIHSFLSYLTMIYLFILAVLILRARPSAPENRFMSLMLVTEGFKVMANWYNIYPFGPEIMPVIMYCRVAWYFFVILSLLMYFSTSSFYPVKYLGFMNKNIIRNNLFWVLPLLSVLIIGSMIYNAGGMVEAFGGLVFLSDKEYGIPGELTLYPGSDPLV</sequence>
<dbReference type="EMBL" id="UINC01120262">
    <property type="protein sequence ID" value="SVC94642.1"/>
    <property type="molecule type" value="Genomic_DNA"/>
</dbReference>
<proteinExistence type="predicted"/>
<evidence type="ECO:0000313" key="2">
    <source>
        <dbReference type="EMBL" id="SVC94642.1"/>
    </source>
</evidence>
<evidence type="ECO:0000256" key="1">
    <source>
        <dbReference type="SAM" id="Phobius"/>
    </source>
</evidence>
<feature type="transmembrane region" description="Helical" evidence="1">
    <location>
        <begin position="130"/>
        <end position="148"/>
    </location>
</feature>
<name>A0A382RBP2_9ZZZZ</name>
<feature type="transmembrane region" description="Helical" evidence="1">
    <location>
        <begin position="23"/>
        <end position="47"/>
    </location>
</feature>
<keyword evidence="1" id="KW-0812">Transmembrane</keyword>
<keyword evidence="1" id="KW-0472">Membrane</keyword>
<feature type="non-terminal residue" evidence="2">
    <location>
        <position position="1"/>
    </location>
</feature>
<organism evidence="2">
    <name type="scientific">marine metagenome</name>
    <dbReference type="NCBI Taxonomy" id="408172"/>
    <lineage>
        <taxon>unclassified sequences</taxon>
        <taxon>metagenomes</taxon>
        <taxon>ecological metagenomes</taxon>
    </lineage>
</organism>
<keyword evidence="1" id="KW-1133">Transmembrane helix</keyword>
<reference evidence="2" key="1">
    <citation type="submission" date="2018-05" db="EMBL/GenBank/DDBJ databases">
        <authorList>
            <person name="Lanie J.A."/>
            <person name="Ng W.-L."/>
            <person name="Kazmierczak K.M."/>
            <person name="Andrzejewski T.M."/>
            <person name="Davidsen T.M."/>
            <person name="Wayne K.J."/>
            <person name="Tettelin H."/>
            <person name="Glass J.I."/>
            <person name="Rusch D."/>
            <person name="Podicherti R."/>
            <person name="Tsui H.-C.T."/>
            <person name="Winkler M.E."/>
        </authorList>
    </citation>
    <scope>NUCLEOTIDE SEQUENCE</scope>
</reference>
<accession>A0A382RBP2</accession>
<protein>
    <submittedName>
        <fullName evidence="2">Uncharacterized protein</fullName>
    </submittedName>
</protein>